<feature type="domain" description="RNase H type-1" evidence="1">
    <location>
        <begin position="24"/>
        <end position="144"/>
    </location>
</feature>
<dbReference type="EMBL" id="CACSHJ010000088">
    <property type="protein sequence ID" value="CAA0360950.1"/>
    <property type="molecule type" value="Genomic_DNA"/>
</dbReference>
<dbReference type="InterPro" id="IPR012337">
    <property type="entry name" value="RNaseH-like_sf"/>
</dbReference>
<name>A0A5S9WYA0_ARATH</name>
<dbReference type="InterPro" id="IPR002156">
    <property type="entry name" value="RNaseH_domain"/>
</dbReference>
<dbReference type="InterPro" id="IPR052929">
    <property type="entry name" value="RNase_H-like_EbsB-rel"/>
</dbReference>
<dbReference type="PANTHER" id="PTHR47074:SF78">
    <property type="entry name" value="GB|AAF30348.1-RELATED"/>
    <property type="match status" value="1"/>
</dbReference>
<proteinExistence type="predicted"/>
<dbReference type="InterPro" id="IPR044730">
    <property type="entry name" value="RNase_H-like_dom_plant"/>
</dbReference>
<dbReference type="Gene3D" id="3.30.420.10">
    <property type="entry name" value="Ribonuclease H-like superfamily/Ribonuclease H"/>
    <property type="match status" value="1"/>
</dbReference>
<evidence type="ECO:0000313" key="2">
    <source>
        <dbReference type="EMBL" id="CAA0360950.1"/>
    </source>
</evidence>
<dbReference type="GO" id="GO:0004523">
    <property type="term" value="F:RNA-DNA hybrid ribonuclease activity"/>
    <property type="evidence" value="ECO:0007669"/>
    <property type="project" value="InterPro"/>
</dbReference>
<evidence type="ECO:0000313" key="3">
    <source>
        <dbReference type="Proteomes" id="UP000434276"/>
    </source>
</evidence>
<evidence type="ECO:0000259" key="1">
    <source>
        <dbReference type="Pfam" id="PF13456"/>
    </source>
</evidence>
<dbReference type="PANTHER" id="PTHR47074">
    <property type="entry name" value="BNAC02G40300D PROTEIN"/>
    <property type="match status" value="1"/>
</dbReference>
<dbReference type="GO" id="GO:0003676">
    <property type="term" value="F:nucleic acid binding"/>
    <property type="evidence" value="ECO:0007669"/>
    <property type="project" value="InterPro"/>
</dbReference>
<organism evidence="2 3">
    <name type="scientific">Arabidopsis thaliana</name>
    <name type="common">Mouse-ear cress</name>
    <dbReference type="NCBI Taxonomy" id="3702"/>
    <lineage>
        <taxon>Eukaryota</taxon>
        <taxon>Viridiplantae</taxon>
        <taxon>Streptophyta</taxon>
        <taxon>Embryophyta</taxon>
        <taxon>Tracheophyta</taxon>
        <taxon>Spermatophyta</taxon>
        <taxon>Magnoliopsida</taxon>
        <taxon>eudicotyledons</taxon>
        <taxon>Gunneridae</taxon>
        <taxon>Pentapetalae</taxon>
        <taxon>rosids</taxon>
        <taxon>malvids</taxon>
        <taxon>Brassicales</taxon>
        <taxon>Brassicaceae</taxon>
        <taxon>Camelineae</taxon>
        <taxon>Arabidopsis</taxon>
    </lineage>
</organism>
<dbReference type="OrthoDB" id="1750965at2759"/>
<dbReference type="CDD" id="cd06222">
    <property type="entry name" value="RNase_H_like"/>
    <property type="match status" value="1"/>
</dbReference>
<sequence length="171" mass="19390">MGWCITVVHNTKWKAPPDTHIKCNYDAGFNVQNLDSTARWIIRNHDGIAQHWGSLQLDNTSTPLEAETKALLAALQQTWIRGYRRVIMEGDCETLTNLVSGSSSHNHLANLLDDIRIWAKKFSNVQFSFVRRGGNKVAHELAKLGCNSTCFYSDSCTLPIWLHQHYCNDFG</sequence>
<dbReference type="AlphaFoldDB" id="A0A5S9WYA0"/>
<dbReference type="Pfam" id="PF13456">
    <property type="entry name" value="RVT_3"/>
    <property type="match status" value="1"/>
</dbReference>
<dbReference type="InterPro" id="IPR036397">
    <property type="entry name" value="RNaseH_sf"/>
</dbReference>
<reference evidence="2 3" key="1">
    <citation type="submission" date="2019-12" db="EMBL/GenBank/DDBJ databases">
        <authorList>
            <person name="Jiao W.-B."/>
            <person name="Schneeberger K."/>
        </authorList>
    </citation>
    <scope>NUCLEOTIDE SEQUENCE [LARGE SCALE GENOMIC DNA]</scope>
    <source>
        <strain evidence="3">cv. C24</strain>
    </source>
</reference>
<protein>
    <recommendedName>
        <fullName evidence="1">RNase H type-1 domain-containing protein</fullName>
    </recommendedName>
</protein>
<gene>
    <name evidence="2" type="ORF">C24_LOCUS7658</name>
</gene>
<dbReference type="Proteomes" id="UP000434276">
    <property type="component" value="Unassembled WGS sequence"/>
</dbReference>
<dbReference type="SUPFAM" id="SSF53098">
    <property type="entry name" value="Ribonuclease H-like"/>
    <property type="match status" value="1"/>
</dbReference>
<dbReference type="ExpressionAtlas" id="A0A5S9WYA0">
    <property type="expression patterns" value="baseline"/>
</dbReference>
<accession>A0A5S9WYA0</accession>